<proteinExistence type="predicted"/>
<gene>
    <name evidence="1" type="primary">Acey_s0251.g175</name>
    <name evidence="1" type="ORF">Y032_0251g175</name>
</gene>
<protein>
    <submittedName>
        <fullName evidence="1">Uncharacterized protein</fullName>
    </submittedName>
</protein>
<reference evidence="2" key="1">
    <citation type="journal article" date="2015" name="Nat. Genet.">
        <title>The genome and transcriptome of the zoonotic hookworm Ancylostoma ceylanicum identify infection-specific gene families.</title>
        <authorList>
            <person name="Schwarz E.M."/>
            <person name="Hu Y."/>
            <person name="Antoshechkin I."/>
            <person name="Miller M.M."/>
            <person name="Sternberg P.W."/>
            <person name="Aroian R.V."/>
        </authorList>
    </citation>
    <scope>NUCLEOTIDE SEQUENCE</scope>
    <source>
        <strain evidence="2">HY135</strain>
    </source>
</reference>
<keyword evidence="2" id="KW-1185">Reference proteome</keyword>
<dbReference type="EMBL" id="JARK01001587">
    <property type="protein sequence ID" value="EYB88170.1"/>
    <property type="molecule type" value="Genomic_DNA"/>
</dbReference>
<accession>A0A016SC15</accession>
<organism evidence="1 2">
    <name type="scientific">Ancylostoma ceylanicum</name>
    <dbReference type="NCBI Taxonomy" id="53326"/>
    <lineage>
        <taxon>Eukaryota</taxon>
        <taxon>Metazoa</taxon>
        <taxon>Ecdysozoa</taxon>
        <taxon>Nematoda</taxon>
        <taxon>Chromadorea</taxon>
        <taxon>Rhabditida</taxon>
        <taxon>Rhabditina</taxon>
        <taxon>Rhabditomorpha</taxon>
        <taxon>Strongyloidea</taxon>
        <taxon>Ancylostomatidae</taxon>
        <taxon>Ancylostomatinae</taxon>
        <taxon>Ancylostoma</taxon>
    </lineage>
</organism>
<comment type="caution">
    <text evidence="1">The sequence shown here is derived from an EMBL/GenBank/DDBJ whole genome shotgun (WGS) entry which is preliminary data.</text>
</comment>
<evidence type="ECO:0000313" key="2">
    <source>
        <dbReference type="Proteomes" id="UP000024635"/>
    </source>
</evidence>
<name>A0A016SC15_9BILA</name>
<dbReference type="AlphaFoldDB" id="A0A016SC15"/>
<dbReference type="Proteomes" id="UP000024635">
    <property type="component" value="Unassembled WGS sequence"/>
</dbReference>
<evidence type="ECO:0000313" key="1">
    <source>
        <dbReference type="EMBL" id="EYB88170.1"/>
    </source>
</evidence>
<sequence>MNSAMIGFHALRPFFPVFRLLHPCRTAHNLNEIMTSFWLPTLRSSPVSSSIWIHNSRIKLRRVYQLRKRASLTLELYRQAQANASLIGTLEPPVTPTCLNSNGVNHIVHGLFVLSAIGFKRNDHHCL</sequence>